<protein>
    <recommendedName>
        <fullName evidence="10">E3 ubiquitin-protein ligase</fullName>
        <ecNumber evidence="10">2.3.2.27</ecNumber>
    </recommendedName>
</protein>
<evidence type="ECO:0000256" key="4">
    <source>
        <dbReference type="ARBA" id="ARBA00022723"/>
    </source>
</evidence>
<dbReference type="InterPro" id="IPR039164">
    <property type="entry name" value="UBR1-like"/>
</dbReference>
<sequence>MKTKKKITKKKKFVNTTLRKWKNSITPSDYPDFDTFNKHQQDIAYFSRCSNNHTDTNMFFNCTECCRTSNSVYCINCFSESDHENHHVTIIYTNQAVCDCGDPFAIRRDCWCSHHKKDPEFDIPTYEYILQFKNTISDVFSYLSISEKKSSFPQAINFISEFVNWGTFYCDLIAEVLFDGDWHDSFFGKICRTYDTISPQNFECFNNFLLRIITSKYSKRGYTKFFYELAKISMLVFTDSKFIPDFLDILEHSTQCVMDSDYIISLQKNDSIITNLLNLYADIYELPCFYDEKGFTFNNNNYHGNLLFLLLDSISHFFELPTVFNSIIHDADFIKAMARLAKKNSEIALIIRKDGEKEEFSNYLYHFHFSNLTTVYNIICDFAYHLPLITSDLKEDDNLYLNEAFQSPIKTIDQSHLKTLDQLFAILYEYLDPFLEIPEKPTLFNSMSKYIQPYDEQFTIDHPLAVLFTASAGCFSLYNNSDPEDIFLRIGFTKFEELAAIFISNLSGKYQIINDLFLKNNDSLKFFGLNYECIGASLSSLQLCFSISPDPGSLVINSTESFGFRKWLDASIDDVEECLRWTNMMTSLLRMFICLSCSDNFFDFCLSEKVVQKLIANLVFLKIPREDIIRRAKMVVFDNQKIIDKVINDLIDVKFENNKSRFYLKPEYEDLVDIFSNYLTLHEFNKLLANEIEKHKGGLFHLVPNDPPPSLEKLKEYLFTEQLRDVIKQILIMASQCNEKSTISLILTLFSLVRLILLESNDPSSIENAFITSDIINLLIKVIRQLENGTTYLLNFNNECQQRYPNIASIVKTEIQGDLKEKNKNRPKIDRSLILKQFSQAQNAFADKNSEDLSTIESAVPQSFTCAFCGESFNDDSEDTYGILSNLFNSNLLSKIEALIANDSIERYQPTYQIKVCGHWAHNHCFEEGRANPELEFQLRETIKQCPIDRTGANIIIPVFSGNEPSEKCLEVLQQFSESAFAARELSLSHCIAYNIALIEVLARQNPTAIDDKRTLLGLIHLIRASFFIDSIKAETNDPFVKFTQEFCANGNFSKAKEVFNELLPVFWNEIAKSAKIQPKEIRLSIFEAYIRRISLLEQIALSPNLAIMLPTITEFVESHDLSSPSIAMQNVTVDLENVSFLAPCLKYEMIKLKENYTDYFLQPKYYDYFKNPHLDFCLCLLCGKLCYIQKYPPLQTPNEPEGGELLYNHIMKCSCLSCGPFMFLTGEYASAIRVYDSDFDYQWLDYGSFYVDKYGDYNIGLQKGEILHLDKHKQTVFIEEMLTGEIRRKFEQQEVPYFTVD</sequence>
<dbReference type="GO" id="GO:0000151">
    <property type="term" value="C:ubiquitin ligase complex"/>
    <property type="evidence" value="ECO:0007669"/>
    <property type="project" value="TreeGrafter"/>
</dbReference>
<dbReference type="PANTHER" id="PTHR21497:SF24">
    <property type="entry name" value="E3 UBIQUITIN-PROTEIN LIGASE UBR1"/>
    <property type="match status" value="1"/>
</dbReference>
<dbReference type="GO" id="GO:0008270">
    <property type="term" value="F:zinc ion binding"/>
    <property type="evidence" value="ECO:0007669"/>
    <property type="project" value="UniProtKB-UniRule"/>
</dbReference>
<comment type="pathway">
    <text evidence="2 10">Protein modification; protein ubiquitination.</text>
</comment>
<comment type="similarity">
    <text evidence="8 10">Belongs to the E3 ubiquitin-protein ligase UBR1-like family.</text>
</comment>
<dbReference type="OrthoDB" id="15304at2759"/>
<dbReference type="EC" id="2.3.2.27" evidence="10"/>
<keyword evidence="7 10" id="KW-0862">Zinc</keyword>
<evidence type="ECO:0000259" key="11">
    <source>
        <dbReference type="PROSITE" id="PS51157"/>
    </source>
</evidence>
<comment type="catalytic activity">
    <reaction evidence="1 10">
        <text>S-ubiquitinyl-[E2 ubiquitin-conjugating enzyme]-L-cysteine + [acceptor protein]-L-lysine = [E2 ubiquitin-conjugating enzyme]-L-cysteine + N(6)-ubiquitinyl-[acceptor protein]-L-lysine.</text>
        <dbReference type="EC" id="2.3.2.27"/>
    </reaction>
</comment>
<evidence type="ECO:0000256" key="10">
    <source>
        <dbReference type="RuleBase" id="RU366018"/>
    </source>
</evidence>
<keyword evidence="6 10" id="KW-0833">Ubl conjugation pathway</keyword>
<comment type="function">
    <text evidence="10">Ubiquitin ligase protein which is a component of the N-end rule pathway. Recognizes and binds to proteins bearing specific N-terminal residues that are destabilizing according to the N-end rule, leading to their ubiquitination and subsequent degradation.</text>
</comment>
<dbReference type="Gene3D" id="2.10.110.30">
    <property type="match status" value="1"/>
</dbReference>
<dbReference type="GO" id="GO:0061630">
    <property type="term" value="F:ubiquitin protein ligase activity"/>
    <property type="evidence" value="ECO:0007669"/>
    <property type="project" value="UniProtKB-UniRule"/>
</dbReference>
<dbReference type="PROSITE" id="PS51157">
    <property type="entry name" value="ZF_UBR"/>
    <property type="match status" value="1"/>
</dbReference>
<evidence type="ECO:0000256" key="9">
    <source>
        <dbReference type="PROSITE-ProRule" id="PRU00508"/>
    </source>
</evidence>
<dbReference type="RefSeq" id="XP_068367548.1">
    <property type="nucleotide sequence ID" value="XM_068498244.1"/>
</dbReference>
<evidence type="ECO:0000256" key="2">
    <source>
        <dbReference type="ARBA" id="ARBA00004906"/>
    </source>
</evidence>
<dbReference type="Pfam" id="PF02207">
    <property type="entry name" value="zf-UBR"/>
    <property type="match status" value="1"/>
</dbReference>
<dbReference type="FunFam" id="2.10.110.30:FF:000002">
    <property type="entry name" value="Putative e3 ubiquitin-protein ligase ubr3"/>
    <property type="match status" value="1"/>
</dbReference>
<feature type="zinc finger region" description="UBR-type" evidence="9">
    <location>
        <begin position="47"/>
        <end position="117"/>
    </location>
</feature>
<dbReference type="PANTHER" id="PTHR21497">
    <property type="entry name" value="UBIQUITIN LIGASE E3 ALPHA-RELATED"/>
    <property type="match status" value="1"/>
</dbReference>
<dbReference type="VEuPathDB" id="TrichDB:TRFO_15189"/>
<dbReference type="SMART" id="SM00396">
    <property type="entry name" value="ZnF_UBR1"/>
    <property type="match status" value="1"/>
</dbReference>
<keyword evidence="4 10" id="KW-0479">Metal-binding</keyword>
<dbReference type="GO" id="GO:0071596">
    <property type="term" value="P:ubiquitin-dependent protein catabolic process via the N-end rule pathway"/>
    <property type="evidence" value="ECO:0007669"/>
    <property type="project" value="UniProtKB-UniRule"/>
</dbReference>
<keyword evidence="13" id="KW-1185">Reference proteome</keyword>
<evidence type="ECO:0000256" key="6">
    <source>
        <dbReference type="ARBA" id="ARBA00022786"/>
    </source>
</evidence>
<dbReference type="UniPathway" id="UPA00143"/>
<keyword evidence="5 10" id="KW-0863">Zinc-finger</keyword>
<dbReference type="InterPro" id="IPR003126">
    <property type="entry name" value="Znf_UBR"/>
</dbReference>
<evidence type="ECO:0000256" key="7">
    <source>
        <dbReference type="ARBA" id="ARBA00022833"/>
    </source>
</evidence>
<evidence type="ECO:0000256" key="1">
    <source>
        <dbReference type="ARBA" id="ARBA00000900"/>
    </source>
</evidence>
<evidence type="ECO:0000313" key="13">
    <source>
        <dbReference type="Proteomes" id="UP000179807"/>
    </source>
</evidence>
<dbReference type="Proteomes" id="UP000179807">
    <property type="component" value="Unassembled WGS sequence"/>
</dbReference>
<organism evidence="12 13">
    <name type="scientific">Tritrichomonas foetus</name>
    <dbReference type="NCBI Taxonomy" id="1144522"/>
    <lineage>
        <taxon>Eukaryota</taxon>
        <taxon>Metamonada</taxon>
        <taxon>Parabasalia</taxon>
        <taxon>Tritrichomonadida</taxon>
        <taxon>Tritrichomonadidae</taxon>
        <taxon>Tritrichomonas</taxon>
    </lineage>
</organism>
<dbReference type="GeneID" id="94832948"/>
<evidence type="ECO:0000256" key="3">
    <source>
        <dbReference type="ARBA" id="ARBA00022679"/>
    </source>
</evidence>
<reference evidence="12" key="1">
    <citation type="submission" date="2016-10" db="EMBL/GenBank/DDBJ databases">
        <authorList>
            <person name="Benchimol M."/>
            <person name="Almeida L.G."/>
            <person name="Vasconcelos A.T."/>
            <person name="Perreira-Neves A."/>
            <person name="Rosa I.A."/>
            <person name="Tasca T."/>
            <person name="Bogo M.R."/>
            <person name="de Souza W."/>
        </authorList>
    </citation>
    <scope>NUCLEOTIDE SEQUENCE [LARGE SCALE GENOMIC DNA]</scope>
    <source>
        <strain evidence="12">K</strain>
    </source>
</reference>
<dbReference type="CDD" id="cd19670">
    <property type="entry name" value="UBR-box_UBR1_2_3"/>
    <property type="match status" value="1"/>
</dbReference>
<evidence type="ECO:0000256" key="8">
    <source>
        <dbReference type="ARBA" id="ARBA00046341"/>
    </source>
</evidence>
<proteinExistence type="inferred from homology"/>
<dbReference type="GO" id="GO:0016567">
    <property type="term" value="P:protein ubiquitination"/>
    <property type="evidence" value="ECO:0007669"/>
    <property type="project" value="UniProtKB-UniRule"/>
</dbReference>
<accession>A0A1J4KXI2</accession>
<dbReference type="GO" id="GO:0005737">
    <property type="term" value="C:cytoplasm"/>
    <property type="evidence" value="ECO:0007669"/>
    <property type="project" value="TreeGrafter"/>
</dbReference>
<keyword evidence="3 10" id="KW-0808">Transferase</keyword>
<comment type="caution">
    <text evidence="12">The sequence shown here is derived from an EMBL/GenBank/DDBJ whole genome shotgun (WGS) entry which is preliminary data.</text>
</comment>
<dbReference type="EMBL" id="MLAK01000374">
    <property type="protein sequence ID" value="OHT14412.1"/>
    <property type="molecule type" value="Genomic_DNA"/>
</dbReference>
<gene>
    <name evidence="12" type="ORF">TRFO_15189</name>
</gene>
<name>A0A1J4KXI2_9EUKA</name>
<evidence type="ECO:0000256" key="5">
    <source>
        <dbReference type="ARBA" id="ARBA00022771"/>
    </source>
</evidence>
<evidence type="ECO:0000313" key="12">
    <source>
        <dbReference type="EMBL" id="OHT14412.1"/>
    </source>
</evidence>
<feature type="domain" description="UBR-type" evidence="11">
    <location>
        <begin position="47"/>
        <end position="117"/>
    </location>
</feature>